<sequence length="82" mass="8931">MPLPAEYLHERLWVADIVYFPIRTALLEAAEARGCRTLSGGGMAVYQAVDAFRLFTGVEPDAERMYAHLQSMLAADAASAGE</sequence>
<dbReference type="Gene3D" id="3.40.50.720">
    <property type="entry name" value="NAD(P)-binding Rossmann-like Domain"/>
    <property type="match status" value="1"/>
</dbReference>
<evidence type="ECO:0000313" key="2">
    <source>
        <dbReference type="EMBL" id="ETN80765.1"/>
    </source>
</evidence>
<gene>
    <name evidence="2" type="ORF">NECAME_17972</name>
</gene>
<reference evidence="3" key="1">
    <citation type="journal article" date="2014" name="Nat. Genet.">
        <title>Genome of the human hookworm Necator americanus.</title>
        <authorList>
            <person name="Tang Y.T."/>
            <person name="Gao X."/>
            <person name="Rosa B.A."/>
            <person name="Abubucker S."/>
            <person name="Hallsworth-Pepin K."/>
            <person name="Martin J."/>
            <person name="Tyagi R."/>
            <person name="Heizer E."/>
            <person name="Zhang X."/>
            <person name="Bhonagiri-Palsikar V."/>
            <person name="Minx P."/>
            <person name="Warren W.C."/>
            <person name="Wang Q."/>
            <person name="Zhan B."/>
            <person name="Hotez P.J."/>
            <person name="Sternberg P.W."/>
            <person name="Dougall A."/>
            <person name="Gaze S.T."/>
            <person name="Mulvenna J."/>
            <person name="Sotillo J."/>
            <person name="Ranganathan S."/>
            <person name="Rabelo E.M."/>
            <person name="Wilson R.K."/>
            <person name="Felgner P.L."/>
            <person name="Bethony J."/>
            <person name="Hawdon J.M."/>
            <person name="Gasser R.B."/>
            <person name="Loukas A."/>
            <person name="Mitreva M."/>
        </authorList>
    </citation>
    <scope>NUCLEOTIDE SEQUENCE [LARGE SCALE GENOMIC DNA]</scope>
</reference>
<dbReference type="OrthoDB" id="4415835at2759"/>
<dbReference type="GO" id="GO:0004764">
    <property type="term" value="F:shikimate 3-dehydrogenase (NADP+) activity"/>
    <property type="evidence" value="ECO:0007669"/>
    <property type="project" value="InterPro"/>
</dbReference>
<protein>
    <recommendedName>
        <fullName evidence="1">SDH C-terminal domain-containing protein</fullName>
    </recommendedName>
</protein>
<dbReference type="GO" id="GO:0009423">
    <property type="term" value="P:chorismate biosynthetic process"/>
    <property type="evidence" value="ECO:0007669"/>
    <property type="project" value="TreeGrafter"/>
</dbReference>
<dbReference type="PANTHER" id="PTHR21089">
    <property type="entry name" value="SHIKIMATE DEHYDROGENASE"/>
    <property type="match status" value="1"/>
</dbReference>
<keyword evidence="3" id="KW-1185">Reference proteome</keyword>
<evidence type="ECO:0000259" key="1">
    <source>
        <dbReference type="Pfam" id="PF18317"/>
    </source>
</evidence>
<evidence type="ECO:0000313" key="3">
    <source>
        <dbReference type="Proteomes" id="UP000053676"/>
    </source>
</evidence>
<dbReference type="GO" id="GO:0019632">
    <property type="term" value="P:shikimate metabolic process"/>
    <property type="evidence" value="ECO:0007669"/>
    <property type="project" value="TreeGrafter"/>
</dbReference>
<dbReference type="InterPro" id="IPR036291">
    <property type="entry name" value="NAD(P)-bd_dom_sf"/>
</dbReference>
<dbReference type="InterPro" id="IPR022893">
    <property type="entry name" value="Shikimate_DH_fam"/>
</dbReference>
<dbReference type="GO" id="GO:0005829">
    <property type="term" value="C:cytosol"/>
    <property type="evidence" value="ECO:0007669"/>
    <property type="project" value="TreeGrafter"/>
</dbReference>
<name>W2TFG1_NECAM</name>
<accession>W2TFG1</accession>
<dbReference type="AlphaFoldDB" id="W2TFG1"/>
<organism evidence="2 3">
    <name type="scientific">Necator americanus</name>
    <name type="common">Human hookworm</name>
    <dbReference type="NCBI Taxonomy" id="51031"/>
    <lineage>
        <taxon>Eukaryota</taxon>
        <taxon>Metazoa</taxon>
        <taxon>Ecdysozoa</taxon>
        <taxon>Nematoda</taxon>
        <taxon>Chromadorea</taxon>
        <taxon>Rhabditida</taxon>
        <taxon>Rhabditina</taxon>
        <taxon>Rhabditomorpha</taxon>
        <taxon>Strongyloidea</taxon>
        <taxon>Ancylostomatidae</taxon>
        <taxon>Bunostominae</taxon>
        <taxon>Necator</taxon>
    </lineage>
</organism>
<dbReference type="SUPFAM" id="SSF51735">
    <property type="entry name" value="NAD(P)-binding Rossmann-fold domains"/>
    <property type="match status" value="1"/>
</dbReference>
<dbReference type="EMBL" id="KI658958">
    <property type="protein sequence ID" value="ETN80765.1"/>
    <property type="molecule type" value="Genomic_DNA"/>
</dbReference>
<dbReference type="KEGG" id="nai:NECAME_17972"/>
<dbReference type="Pfam" id="PF18317">
    <property type="entry name" value="SDH_C"/>
    <property type="match status" value="1"/>
</dbReference>
<dbReference type="InterPro" id="IPR041121">
    <property type="entry name" value="SDH_C"/>
</dbReference>
<dbReference type="Proteomes" id="UP000053676">
    <property type="component" value="Unassembled WGS sequence"/>
</dbReference>
<feature type="domain" description="SDH C-terminal" evidence="1">
    <location>
        <begin position="42"/>
        <end position="70"/>
    </location>
</feature>
<dbReference type="PANTHER" id="PTHR21089:SF1">
    <property type="entry name" value="BIFUNCTIONAL 3-DEHYDROQUINATE DEHYDRATASE_SHIKIMATE DEHYDROGENASE, CHLOROPLASTIC"/>
    <property type="match status" value="1"/>
</dbReference>
<proteinExistence type="predicted"/>
<dbReference type="GO" id="GO:0050661">
    <property type="term" value="F:NADP binding"/>
    <property type="evidence" value="ECO:0007669"/>
    <property type="project" value="TreeGrafter"/>
</dbReference>